<protein>
    <submittedName>
        <fullName evidence="1">RING-CH-type domain-containing protein</fullName>
    </submittedName>
</protein>
<dbReference type="EMBL" id="CM039171">
    <property type="protein sequence ID" value="KAH9797380.1"/>
    <property type="molecule type" value="Genomic_DNA"/>
</dbReference>
<evidence type="ECO:0000313" key="2">
    <source>
        <dbReference type="Proteomes" id="UP000829398"/>
    </source>
</evidence>
<sequence length="392" mass="42317">MDQETQKSNRNDDNLSQVNCVISENSRYSVNRVALDTVAAANSVEAVSIGGGIDDFGSKTDDPGSSRALVEAQEVVINHDTCTSRVIGENSSNPVDGVSLETVAVRNSEQNTGFTEENGRLGLKIDKMVSSGAVVNAPETCNGQGTDERRQTDPESSGNSSHVGDVVVPVIVINSNQTACSGGENRDLEVKSNDLGSGKALVENSIRKMSKPETEKESCVIDMKCSAGGGKGFRENPDGERVCRICHLGSEQLLETTATASTTVNLIQLGCGCKDELGVAHSDCAEAWFKLKGNRLCEICGQSAKNITGVGDYRFMEEWNERRFIASSSASERGGCWRGQPFCNFLMACLEAMDEMHSQRTTCIMQCRQSFAKTKTISNASTFQALLKYIIW</sequence>
<gene>
    <name evidence="1" type="ORF">KPL71_005851</name>
</gene>
<comment type="caution">
    <text evidence="1">The sequence shown here is derived from an EMBL/GenBank/DDBJ whole genome shotgun (WGS) entry which is preliminary data.</text>
</comment>
<organism evidence="1 2">
    <name type="scientific">Citrus sinensis</name>
    <name type="common">Sweet orange</name>
    <name type="synonym">Citrus aurantium var. sinensis</name>
    <dbReference type="NCBI Taxonomy" id="2711"/>
    <lineage>
        <taxon>Eukaryota</taxon>
        <taxon>Viridiplantae</taxon>
        <taxon>Streptophyta</taxon>
        <taxon>Embryophyta</taxon>
        <taxon>Tracheophyta</taxon>
        <taxon>Spermatophyta</taxon>
        <taxon>Magnoliopsida</taxon>
        <taxon>eudicotyledons</taxon>
        <taxon>Gunneridae</taxon>
        <taxon>Pentapetalae</taxon>
        <taxon>rosids</taxon>
        <taxon>malvids</taxon>
        <taxon>Sapindales</taxon>
        <taxon>Rutaceae</taxon>
        <taxon>Aurantioideae</taxon>
        <taxon>Citrus</taxon>
    </lineage>
</organism>
<reference evidence="2" key="1">
    <citation type="journal article" date="2023" name="Hortic. Res.">
        <title>A chromosome-level phased genome enabling allele-level studies in sweet orange: a case study on citrus Huanglongbing tolerance.</title>
        <authorList>
            <person name="Wu B."/>
            <person name="Yu Q."/>
            <person name="Deng Z."/>
            <person name="Duan Y."/>
            <person name="Luo F."/>
            <person name="Gmitter F. Jr."/>
        </authorList>
    </citation>
    <scope>NUCLEOTIDE SEQUENCE [LARGE SCALE GENOMIC DNA]</scope>
    <source>
        <strain evidence="2">cv. Valencia</strain>
    </source>
</reference>
<accession>A0ACB8NJ33</accession>
<dbReference type="Proteomes" id="UP000829398">
    <property type="component" value="Chromosome 2"/>
</dbReference>
<evidence type="ECO:0000313" key="1">
    <source>
        <dbReference type="EMBL" id="KAH9797380.1"/>
    </source>
</evidence>
<name>A0ACB8NJ33_CITSI</name>
<keyword evidence="2" id="KW-1185">Reference proteome</keyword>
<proteinExistence type="predicted"/>